<organism evidence="9 10">
    <name type="scientific">Pseudoleptotrichia goodfellowii</name>
    <dbReference type="NCBI Taxonomy" id="157692"/>
    <lineage>
        <taxon>Bacteria</taxon>
        <taxon>Fusobacteriati</taxon>
        <taxon>Fusobacteriota</taxon>
        <taxon>Fusobacteriia</taxon>
        <taxon>Fusobacteriales</taxon>
        <taxon>Leptotrichiaceae</taxon>
        <taxon>Pseudoleptotrichia</taxon>
    </lineage>
</organism>
<gene>
    <name evidence="9" type="ORF">JCM16774_1864</name>
</gene>
<evidence type="ECO:0000256" key="3">
    <source>
        <dbReference type="ARBA" id="ARBA00022448"/>
    </source>
</evidence>
<dbReference type="SUPFAM" id="SSF161098">
    <property type="entry name" value="MetI-like"/>
    <property type="match status" value="1"/>
</dbReference>
<dbReference type="KEGG" id="lgo:JCM16774_1864"/>
<evidence type="ECO:0000313" key="9">
    <source>
        <dbReference type="EMBL" id="BBM36918.1"/>
    </source>
</evidence>
<dbReference type="RefSeq" id="WP_006807745.1">
    <property type="nucleotide sequence ID" value="NZ_AP019822.1"/>
</dbReference>
<name>A0A510JC63_9FUSO</name>
<protein>
    <submittedName>
        <fullName evidence="9">Binding-protein-dependent transport system innermembrane protein</fullName>
    </submittedName>
</protein>
<dbReference type="OrthoDB" id="9782004at2"/>
<evidence type="ECO:0000256" key="2">
    <source>
        <dbReference type="ARBA" id="ARBA00007069"/>
    </source>
</evidence>
<proteinExistence type="inferred from homology"/>
<keyword evidence="4" id="KW-1003">Cell membrane</keyword>
<dbReference type="STRING" id="714315.GCA_000516535_01870"/>
<dbReference type="InterPro" id="IPR035906">
    <property type="entry name" value="MetI-like_sf"/>
</dbReference>
<keyword evidence="5 8" id="KW-0812">Transmembrane</keyword>
<dbReference type="InterPro" id="IPR051789">
    <property type="entry name" value="Bact_Polyamine_Transport"/>
</dbReference>
<dbReference type="PROSITE" id="PS50928">
    <property type="entry name" value="ABC_TM1"/>
    <property type="match status" value="1"/>
</dbReference>
<feature type="transmembrane region" description="Helical" evidence="8">
    <location>
        <begin position="235"/>
        <end position="253"/>
    </location>
</feature>
<sequence length="263" mass="29677">MNEKRRISLFFFVLVMIFFYLPIVMLVVLSFNSSKSFSWTGFSLKWYIELFQKSPDLWQAFGRSLIIGITSSLFSVAVATFGAIGIKWYNSRIKNYVKFLNYIPLILPDLIIGVSLLIFFNMQIGIYKGVELGMTTIFIAHTTFNIPFSLFIIMARLDEFDYSIVEAARDLGASEVQTLFKVILPTMMPGIISAFLMAMTLSLDDFVITSFVTGTNSNTLPVQIYSMIKFGVSPVINALSTILIIGTIVLSLSSRKLQKYMLS</sequence>
<reference evidence="9 10" key="1">
    <citation type="submission" date="2019-07" db="EMBL/GenBank/DDBJ databases">
        <title>Complete Genome Sequence of Leptotrichia goodfellowii Strain JCM 16774.</title>
        <authorList>
            <person name="Watanabe S."/>
            <person name="Cui L."/>
        </authorList>
    </citation>
    <scope>NUCLEOTIDE SEQUENCE [LARGE SCALE GENOMIC DNA]</scope>
    <source>
        <strain evidence="9 10">JCM16774</strain>
    </source>
</reference>
<dbReference type="Gene3D" id="1.10.3720.10">
    <property type="entry name" value="MetI-like"/>
    <property type="match status" value="1"/>
</dbReference>
<evidence type="ECO:0000256" key="7">
    <source>
        <dbReference type="ARBA" id="ARBA00023136"/>
    </source>
</evidence>
<evidence type="ECO:0000256" key="6">
    <source>
        <dbReference type="ARBA" id="ARBA00022989"/>
    </source>
</evidence>
<feature type="transmembrane region" description="Helical" evidence="8">
    <location>
        <begin position="132"/>
        <end position="157"/>
    </location>
</feature>
<dbReference type="InterPro" id="IPR000515">
    <property type="entry name" value="MetI-like"/>
</dbReference>
<dbReference type="PANTHER" id="PTHR43848:SF2">
    <property type="entry name" value="PUTRESCINE TRANSPORT SYSTEM PERMEASE PROTEIN POTI"/>
    <property type="match status" value="1"/>
</dbReference>
<dbReference type="Proteomes" id="UP000321606">
    <property type="component" value="Chromosome"/>
</dbReference>
<evidence type="ECO:0000256" key="4">
    <source>
        <dbReference type="ARBA" id="ARBA00022475"/>
    </source>
</evidence>
<comment type="subcellular location">
    <subcellularLocation>
        <location evidence="1 8">Cell membrane</location>
        <topology evidence="1 8">Multi-pass membrane protein</topology>
    </subcellularLocation>
</comment>
<dbReference type="GO" id="GO:0055085">
    <property type="term" value="P:transmembrane transport"/>
    <property type="evidence" value="ECO:0007669"/>
    <property type="project" value="InterPro"/>
</dbReference>
<dbReference type="AlphaFoldDB" id="A0A510JC63"/>
<accession>A0A510JC63</accession>
<evidence type="ECO:0000313" key="10">
    <source>
        <dbReference type="Proteomes" id="UP000321606"/>
    </source>
</evidence>
<dbReference type="Pfam" id="PF00528">
    <property type="entry name" value="BPD_transp_1"/>
    <property type="match status" value="1"/>
</dbReference>
<dbReference type="PANTHER" id="PTHR43848">
    <property type="entry name" value="PUTRESCINE TRANSPORT SYSTEM PERMEASE PROTEIN POTI"/>
    <property type="match status" value="1"/>
</dbReference>
<feature type="transmembrane region" description="Helical" evidence="8">
    <location>
        <begin position="65"/>
        <end position="87"/>
    </location>
</feature>
<dbReference type="EMBL" id="AP019822">
    <property type="protein sequence ID" value="BBM36918.1"/>
    <property type="molecule type" value="Genomic_DNA"/>
</dbReference>
<evidence type="ECO:0000256" key="1">
    <source>
        <dbReference type="ARBA" id="ARBA00004651"/>
    </source>
</evidence>
<dbReference type="CDD" id="cd06261">
    <property type="entry name" value="TM_PBP2"/>
    <property type="match status" value="1"/>
</dbReference>
<feature type="transmembrane region" description="Helical" evidence="8">
    <location>
        <begin position="178"/>
        <end position="201"/>
    </location>
</feature>
<feature type="transmembrane region" description="Helical" evidence="8">
    <location>
        <begin position="7"/>
        <end position="31"/>
    </location>
</feature>
<keyword evidence="6 8" id="KW-1133">Transmembrane helix</keyword>
<keyword evidence="3 8" id="KW-0813">Transport</keyword>
<feature type="transmembrane region" description="Helical" evidence="8">
    <location>
        <begin position="99"/>
        <end position="120"/>
    </location>
</feature>
<evidence type="ECO:0000256" key="8">
    <source>
        <dbReference type="RuleBase" id="RU363032"/>
    </source>
</evidence>
<comment type="similarity">
    <text evidence="2">Belongs to the binding-protein-dependent transport system permease family. CysTW subfamily.</text>
</comment>
<evidence type="ECO:0000256" key="5">
    <source>
        <dbReference type="ARBA" id="ARBA00022692"/>
    </source>
</evidence>
<keyword evidence="7 8" id="KW-0472">Membrane</keyword>
<dbReference type="GO" id="GO:0005886">
    <property type="term" value="C:plasma membrane"/>
    <property type="evidence" value="ECO:0007669"/>
    <property type="project" value="UniProtKB-SubCell"/>
</dbReference>